<evidence type="ECO:0000313" key="1">
    <source>
        <dbReference type="EMBL" id="VHO01572.1"/>
    </source>
</evidence>
<keyword evidence="2" id="KW-1185">Reference proteome</keyword>
<proteinExistence type="predicted"/>
<gene>
    <name evidence="1" type="ORF">LC603019_01505</name>
</gene>
<evidence type="ECO:0000313" key="2">
    <source>
        <dbReference type="Proteomes" id="UP000324288"/>
    </source>
</evidence>
<protein>
    <submittedName>
        <fullName evidence="1">Uncharacterized protein</fullName>
    </submittedName>
</protein>
<accession>A0A5E3ZZ37</accession>
<reference evidence="1 2" key="1">
    <citation type="submission" date="2019-04" db="EMBL/GenBank/DDBJ databases">
        <authorList>
            <person name="Seth-Smith MB H."/>
            <person name="Seth-Smith H."/>
        </authorList>
    </citation>
    <scope>NUCLEOTIDE SEQUENCE [LARGE SCALE GENOMIC DNA]</scope>
    <source>
        <strain evidence="1">USB-603019</strain>
    </source>
</reference>
<sequence length="179" mass="19333">MLPGYEVARLSGLLELVEEGEDLFVDGPECYLTVGGIEAAVEEVGDNRGHTAQVRHAQVAGARQVNHPILRTVGQGHLGVCRALQHILGHVGVEVQDRHRIGPLSFACDRDALEGDHVDDVIALAAERQRAGPAQRVAHGDDLVVRELVQELLVGGVTMVPSESRVNIVCFEWATEATR</sequence>
<dbReference type="Proteomes" id="UP000324288">
    <property type="component" value="Chromosome"/>
</dbReference>
<organism evidence="1 2">
    <name type="scientific">Lawsonella clevelandensis</name>
    <dbReference type="NCBI Taxonomy" id="1528099"/>
    <lineage>
        <taxon>Bacteria</taxon>
        <taxon>Bacillati</taxon>
        <taxon>Actinomycetota</taxon>
        <taxon>Actinomycetes</taxon>
        <taxon>Mycobacteriales</taxon>
        <taxon>Lawsonellaceae</taxon>
        <taxon>Lawsonella</taxon>
    </lineage>
</organism>
<name>A0A5E3ZZ37_9ACTN</name>
<dbReference type="EMBL" id="LR584267">
    <property type="protein sequence ID" value="VHO01572.1"/>
    <property type="molecule type" value="Genomic_DNA"/>
</dbReference>
<dbReference type="AlphaFoldDB" id="A0A5E3ZZ37"/>